<comment type="caution">
    <text evidence="1">The sequence shown here is derived from an EMBL/GenBank/DDBJ whole genome shotgun (WGS) entry which is preliminary data.</text>
</comment>
<feature type="non-terminal residue" evidence="1">
    <location>
        <position position="1"/>
    </location>
</feature>
<dbReference type="SUPFAM" id="SSF48452">
    <property type="entry name" value="TPR-like"/>
    <property type="match status" value="1"/>
</dbReference>
<dbReference type="Gene3D" id="1.25.40.10">
    <property type="entry name" value="Tetratricopeptide repeat domain"/>
    <property type="match status" value="1"/>
</dbReference>
<protein>
    <submittedName>
        <fullName evidence="1">Uncharacterized protein</fullName>
    </submittedName>
</protein>
<dbReference type="SMART" id="SM00028">
    <property type="entry name" value="TPR"/>
    <property type="match status" value="2"/>
</dbReference>
<dbReference type="PROSITE" id="PS50005">
    <property type="entry name" value="TPR"/>
    <property type="match status" value="2"/>
</dbReference>
<dbReference type="InterPro" id="IPR011990">
    <property type="entry name" value="TPR-like_helical_dom_sf"/>
</dbReference>
<name>X0WEG8_9ZZZZ</name>
<sequence length="124" mass="13986">FDEALKLSKSTIELKEEIADFCIEEGANEYAAKLLESILKEKPNRTDLFFKLGKALENSGNIKKAVTYLVRASGVDKDNIEIKIHLGKDYLTLGKPIFAEKVLKKALKINPNHKEAKKLLRKCV</sequence>
<dbReference type="InterPro" id="IPR019734">
    <property type="entry name" value="TPR_rpt"/>
</dbReference>
<proteinExistence type="predicted"/>
<dbReference type="Pfam" id="PF13181">
    <property type="entry name" value="TPR_8"/>
    <property type="match status" value="1"/>
</dbReference>
<dbReference type="EMBL" id="BARS01033058">
    <property type="protein sequence ID" value="GAG21572.1"/>
    <property type="molecule type" value="Genomic_DNA"/>
</dbReference>
<accession>X0WEG8</accession>
<gene>
    <name evidence="1" type="ORF">S01H1_51238</name>
</gene>
<evidence type="ECO:0000313" key="1">
    <source>
        <dbReference type="EMBL" id="GAG21572.1"/>
    </source>
</evidence>
<organism evidence="1">
    <name type="scientific">marine sediment metagenome</name>
    <dbReference type="NCBI Taxonomy" id="412755"/>
    <lineage>
        <taxon>unclassified sequences</taxon>
        <taxon>metagenomes</taxon>
        <taxon>ecological metagenomes</taxon>
    </lineage>
</organism>
<dbReference type="AlphaFoldDB" id="X0WEG8"/>
<dbReference type="Pfam" id="PF14559">
    <property type="entry name" value="TPR_19"/>
    <property type="match status" value="1"/>
</dbReference>
<reference evidence="1" key="1">
    <citation type="journal article" date="2014" name="Front. Microbiol.">
        <title>High frequency of phylogenetically diverse reductive dehalogenase-homologous genes in deep subseafloor sedimentary metagenomes.</title>
        <authorList>
            <person name="Kawai M."/>
            <person name="Futagami T."/>
            <person name="Toyoda A."/>
            <person name="Takaki Y."/>
            <person name="Nishi S."/>
            <person name="Hori S."/>
            <person name="Arai W."/>
            <person name="Tsubouchi T."/>
            <person name="Morono Y."/>
            <person name="Uchiyama I."/>
            <person name="Ito T."/>
            <person name="Fujiyama A."/>
            <person name="Inagaki F."/>
            <person name="Takami H."/>
        </authorList>
    </citation>
    <scope>NUCLEOTIDE SEQUENCE</scope>
    <source>
        <strain evidence="1">Expedition CK06-06</strain>
    </source>
</reference>